<gene>
    <name evidence="8" type="ORF">SELMODRAFT_437623</name>
</gene>
<dbReference type="STRING" id="88036.D8QNG7"/>
<dbReference type="NCBIfam" id="TIGR00231">
    <property type="entry name" value="small_GTP"/>
    <property type="match status" value="1"/>
</dbReference>
<protein>
    <recommendedName>
        <fullName evidence="5">Elongation factor-like 1</fullName>
    </recommendedName>
</protein>
<dbReference type="Gene3D" id="3.90.1430.10">
    <property type="entry name" value="Yeast translation eEF2 (G' domain)"/>
    <property type="match status" value="1"/>
</dbReference>
<dbReference type="Gene3D" id="3.30.70.240">
    <property type="match status" value="1"/>
</dbReference>
<dbReference type="CDD" id="cd16268">
    <property type="entry name" value="EF2_II"/>
    <property type="match status" value="1"/>
</dbReference>
<dbReference type="OrthoDB" id="364892at2759"/>
<dbReference type="InterPro" id="IPR000795">
    <property type="entry name" value="T_Tr_GTP-bd_dom"/>
</dbReference>
<evidence type="ECO:0000256" key="1">
    <source>
        <dbReference type="ARBA" id="ARBA00022517"/>
    </source>
</evidence>
<dbReference type="CDD" id="cd04096">
    <property type="entry name" value="eEF2_snRNP_like_C"/>
    <property type="match status" value="1"/>
</dbReference>
<feature type="domain" description="Tr-type G" evidence="7">
    <location>
        <begin position="6"/>
        <end position="214"/>
    </location>
</feature>
<dbReference type="FunFam" id="3.30.70.240:FF:000006">
    <property type="entry name" value="Elongation factor like GTPase 1"/>
    <property type="match status" value="1"/>
</dbReference>
<organism evidence="9">
    <name type="scientific">Selaginella moellendorffii</name>
    <name type="common">Spikemoss</name>
    <dbReference type="NCBI Taxonomy" id="88036"/>
    <lineage>
        <taxon>Eukaryota</taxon>
        <taxon>Viridiplantae</taxon>
        <taxon>Streptophyta</taxon>
        <taxon>Embryophyta</taxon>
        <taxon>Tracheophyta</taxon>
        <taxon>Lycopodiopsida</taxon>
        <taxon>Selaginellales</taxon>
        <taxon>Selaginellaceae</taxon>
        <taxon>Selaginella</taxon>
    </lineage>
</organism>
<dbReference type="InterPro" id="IPR005225">
    <property type="entry name" value="Small_GTP-bd"/>
</dbReference>
<dbReference type="SMART" id="SM00838">
    <property type="entry name" value="EFG_C"/>
    <property type="match status" value="1"/>
</dbReference>
<dbReference type="GO" id="GO:0005829">
    <property type="term" value="C:cytosol"/>
    <property type="evidence" value="ECO:0000318"/>
    <property type="project" value="GO_Central"/>
</dbReference>
<dbReference type="HOGENOM" id="CLU_002794_3_1_1"/>
<dbReference type="Pfam" id="PF14492">
    <property type="entry name" value="EFG_III"/>
    <property type="match status" value="1"/>
</dbReference>
<dbReference type="CDD" id="cd01681">
    <property type="entry name" value="aeEF2_snRNP_like_IV"/>
    <property type="match status" value="1"/>
</dbReference>
<evidence type="ECO:0000256" key="4">
    <source>
        <dbReference type="ARBA" id="ARBA00023134"/>
    </source>
</evidence>
<dbReference type="Gene3D" id="3.30.70.870">
    <property type="entry name" value="Elongation Factor G (Translational Gtpase), domain 3"/>
    <property type="match status" value="1"/>
</dbReference>
<dbReference type="Gramene" id="EFJ38096">
    <property type="protein sequence ID" value="EFJ38096"/>
    <property type="gene ID" value="SELMODRAFT_437623"/>
</dbReference>
<dbReference type="InterPro" id="IPR000640">
    <property type="entry name" value="EFG_V-like"/>
</dbReference>
<feature type="compositionally biased region" description="Acidic residues" evidence="6">
    <location>
        <begin position="193"/>
        <end position="206"/>
    </location>
</feature>
<dbReference type="FunFam" id="3.90.1430.10:FF:000002">
    <property type="entry name" value="Elongation factor like GTPase 1"/>
    <property type="match status" value="1"/>
</dbReference>
<name>D8QNG7_SELML</name>
<evidence type="ECO:0000256" key="6">
    <source>
        <dbReference type="SAM" id="MobiDB-lite"/>
    </source>
</evidence>
<dbReference type="InterPro" id="IPR056752">
    <property type="entry name" value="EFL1"/>
</dbReference>
<dbReference type="AlphaFoldDB" id="D8QNG7"/>
<dbReference type="CDD" id="cd01885">
    <property type="entry name" value="EF2"/>
    <property type="match status" value="1"/>
</dbReference>
<dbReference type="FunFam" id="3.30.70.870:FF:000002">
    <property type="entry name" value="Translation elongation factor 2"/>
    <property type="match status" value="1"/>
</dbReference>
<dbReference type="FunCoup" id="D8QNG7">
    <property type="interactions" value="4698"/>
</dbReference>
<dbReference type="InterPro" id="IPR009000">
    <property type="entry name" value="Transl_B-barrel_sf"/>
</dbReference>
<keyword evidence="9" id="KW-1185">Reference proteome</keyword>
<dbReference type="Gene3D" id="3.30.230.10">
    <property type="match status" value="1"/>
</dbReference>
<accession>D8QNG7</accession>
<dbReference type="GO" id="GO:0003924">
    <property type="term" value="F:GTPase activity"/>
    <property type="evidence" value="ECO:0000318"/>
    <property type="project" value="GO_Central"/>
</dbReference>
<evidence type="ECO:0000313" key="9">
    <source>
        <dbReference type="Proteomes" id="UP000001514"/>
    </source>
</evidence>
<dbReference type="GO" id="GO:1990904">
    <property type="term" value="C:ribonucleoprotein complex"/>
    <property type="evidence" value="ECO:0000318"/>
    <property type="project" value="GO_Central"/>
</dbReference>
<dbReference type="PANTHER" id="PTHR42908:SF3">
    <property type="entry name" value="ELONGATION FACTOR-LIKE GTPASE 1"/>
    <property type="match status" value="1"/>
</dbReference>
<dbReference type="GO" id="GO:0042256">
    <property type="term" value="P:cytosolic ribosome assembly"/>
    <property type="evidence" value="ECO:0000318"/>
    <property type="project" value="GO_Central"/>
</dbReference>
<keyword evidence="1" id="KW-0690">Ribosome biogenesis</keyword>
<dbReference type="KEGG" id="smo:SELMODRAFT_437623"/>
<reference evidence="8 9" key="1">
    <citation type="journal article" date="2011" name="Science">
        <title>The Selaginella genome identifies genetic changes associated with the evolution of vascular plants.</title>
        <authorList>
            <person name="Banks J.A."/>
            <person name="Nishiyama T."/>
            <person name="Hasebe M."/>
            <person name="Bowman J.L."/>
            <person name="Gribskov M."/>
            <person name="dePamphilis C."/>
            <person name="Albert V.A."/>
            <person name="Aono N."/>
            <person name="Aoyama T."/>
            <person name="Ambrose B.A."/>
            <person name="Ashton N.W."/>
            <person name="Axtell M.J."/>
            <person name="Barker E."/>
            <person name="Barker M.S."/>
            <person name="Bennetzen J.L."/>
            <person name="Bonawitz N.D."/>
            <person name="Chapple C."/>
            <person name="Cheng C."/>
            <person name="Correa L.G."/>
            <person name="Dacre M."/>
            <person name="DeBarry J."/>
            <person name="Dreyer I."/>
            <person name="Elias M."/>
            <person name="Engstrom E.M."/>
            <person name="Estelle M."/>
            <person name="Feng L."/>
            <person name="Finet C."/>
            <person name="Floyd S.K."/>
            <person name="Frommer W.B."/>
            <person name="Fujita T."/>
            <person name="Gramzow L."/>
            <person name="Gutensohn M."/>
            <person name="Harholt J."/>
            <person name="Hattori M."/>
            <person name="Heyl A."/>
            <person name="Hirai T."/>
            <person name="Hiwatashi Y."/>
            <person name="Ishikawa M."/>
            <person name="Iwata M."/>
            <person name="Karol K.G."/>
            <person name="Koehler B."/>
            <person name="Kolukisaoglu U."/>
            <person name="Kubo M."/>
            <person name="Kurata T."/>
            <person name="Lalonde S."/>
            <person name="Li K."/>
            <person name="Li Y."/>
            <person name="Litt A."/>
            <person name="Lyons E."/>
            <person name="Manning G."/>
            <person name="Maruyama T."/>
            <person name="Michael T.P."/>
            <person name="Mikami K."/>
            <person name="Miyazaki S."/>
            <person name="Morinaga S."/>
            <person name="Murata T."/>
            <person name="Mueller-Roeber B."/>
            <person name="Nelson D.R."/>
            <person name="Obara M."/>
            <person name="Oguri Y."/>
            <person name="Olmstead R.G."/>
            <person name="Onodera N."/>
            <person name="Petersen B.L."/>
            <person name="Pils B."/>
            <person name="Prigge M."/>
            <person name="Rensing S.A."/>
            <person name="Riano-Pachon D.M."/>
            <person name="Roberts A.W."/>
            <person name="Sato Y."/>
            <person name="Scheller H.V."/>
            <person name="Schulz B."/>
            <person name="Schulz C."/>
            <person name="Shakirov E.V."/>
            <person name="Shibagaki N."/>
            <person name="Shinohara N."/>
            <person name="Shippen D.E."/>
            <person name="Soerensen I."/>
            <person name="Sotooka R."/>
            <person name="Sugimoto N."/>
            <person name="Sugita M."/>
            <person name="Sumikawa N."/>
            <person name="Tanurdzic M."/>
            <person name="Theissen G."/>
            <person name="Ulvskov P."/>
            <person name="Wakazuki S."/>
            <person name="Weng J.K."/>
            <person name="Willats W.W."/>
            <person name="Wipf D."/>
            <person name="Wolf P.G."/>
            <person name="Yang L."/>
            <person name="Zimmer A.D."/>
            <person name="Zhu Q."/>
            <person name="Mitros T."/>
            <person name="Hellsten U."/>
            <person name="Loque D."/>
            <person name="Otillar R."/>
            <person name="Salamov A."/>
            <person name="Schmutz J."/>
            <person name="Shapiro H."/>
            <person name="Lindquist E."/>
            <person name="Lucas S."/>
            <person name="Rokhsar D."/>
            <person name="Grigoriev I.V."/>
        </authorList>
    </citation>
    <scope>NUCLEOTIDE SEQUENCE [LARGE SCALE GENOMIC DNA]</scope>
</reference>
<dbReference type="InterPro" id="IPR014721">
    <property type="entry name" value="Ribsml_uS5_D2-typ_fold_subgr"/>
</dbReference>
<keyword evidence="2" id="KW-0547">Nucleotide-binding</keyword>
<sequence>MERETARTRNICILAHVDHGKTTLADHLIAGAGGGVLHPKQAGKLRYLDYRDDEQQRAITMKSASIALRFQGHSVNLIDSPGHIDFCSEVSTAVRLSDGALVLVDVCEGVHIQTHAVLRQAWMEQVKPCLVLNKMDRLITELKLTPLEAYTRMKGIISEVNSIMSGFRSEKYLSDVDSILAGAEEKANGREQEDGDSFDDYDDSESEKDVFSPQQGNVAFSSAVDGWAFRTYQFAELYRAKRGFSLASLRKSLWGDFYFLPKEEKIVGKKAAGKHKPMFVQFILEPLWQVYKACMEGKQGIEMLNKVVEKMKLTISVRELQNRDPKIVLQAVMSKWLPLHDNILSMVLEVLPDPATAQAYRTTTMYPRRLVASNTSQDVEAELEAVRRAVESCDDRPEAPCVTFVSKMFAVPVEMMPRGEDLFKTDWNAGDMDASHRECFLAFARVFSGVISVGQHVFVLSALYDPTEAQQEKKNLQVARVEALYSMMGRGLEPCDKATAGNVVAIRGLGQYILKSATLSSTQNCWPFAGLNFQAAPIVRVAVESSDPANMAALSRGLRLLNRADPFVEVSLSSTGEHVISAAGEVHLELCIKDLKERFACVELEVSPPLVAFRETIDENATEVKTDYVEVTTPNGRCTIRVHVARMPNALTQLLDESSELLKNLVSGKKKPQTAIEGKADPVEALKARLLAAASGDSEKKKGDGSFEKELKRIWALGPRGVGPNILLVPDYDRLGRPKGGTSIDGSTSTAEIRGSPYVSELLGFAVAHKQSTDPESSGLLSAEADGLEGNIVAGFQLATGAGPLCEEPLWGLVFTVEAFISEASTAESAESQNQPGTSTSYGVFSGQVITAVKEACRAAVLHRYPRLVEAMYLCEVSTTSQYLGQMYGVLAKRRARVLKEEMREGTDMFTVHAFMPVAESFGFADELRRKTSGAASPQLMLSHWEALAEDPFFVPKTEEELEEFGDGSSVPQNTARKLIDAVRRRKGLHVEEKVVRHATKQRTLARKV</sequence>
<dbReference type="FunFam" id="3.40.50.300:FF:001180">
    <property type="entry name" value="Elongation factor 2-like protein"/>
    <property type="match status" value="1"/>
</dbReference>
<dbReference type="PROSITE" id="PS51722">
    <property type="entry name" value="G_TR_2"/>
    <property type="match status" value="1"/>
</dbReference>
<dbReference type="SUPFAM" id="SSF50447">
    <property type="entry name" value="Translation proteins"/>
    <property type="match status" value="1"/>
</dbReference>
<dbReference type="SUPFAM" id="SSF54980">
    <property type="entry name" value="EF-G C-terminal domain-like"/>
    <property type="match status" value="2"/>
</dbReference>
<evidence type="ECO:0000259" key="7">
    <source>
        <dbReference type="PROSITE" id="PS51722"/>
    </source>
</evidence>
<dbReference type="Pfam" id="PF22042">
    <property type="entry name" value="EF-G_D2"/>
    <property type="match status" value="1"/>
</dbReference>
<feature type="region of interest" description="Disordered" evidence="6">
    <location>
        <begin position="184"/>
        <end position="210"/>
    </location>
</feature>
<dbReference type="SUPFAM" id="SSF54211">
    <property type="entry name" value="Ribosomal protein S5 domain 2-like"/>
    <property type="match status" value="1"/>
</dbReference>
<dbReference type="InterPro" id="IPR041095">
    <property type="entry name" value="EFG_II"/>
</dbReference>
<dbReference type="SUPFAM" id="SSF52540">
    <property type="entry name" value="P-loop containing nucleoside triphosphate hydrolases"/>
    <property type="match status" value="1"/>
</dbReference>
<dbReference type="eggNOG" id="KOG0467">
    <property type="taxonomic scope" value="Eukaryota"/>
</dbReference>
<dbReference type="InParanoid" id="D8QNG7"/>
<dbReference type="PRINTS" id="PR00315">
    <property type="entry name" value="ELONGATNFCT"/>
</dbReference>
<dbReference type="Pfam" id="PF25118">
    <property type="entry name" value="EFL1"/>
    <property type="match status" value="1"/>
</dbReference>
<dbReference type="Pfam" id="PF00679">
    <property type="entry name" value="EFG_C"/>
    <property type="match status" value="1"/>
</dbReference>
<keyword evidence="4" id="KW-0342">GTP-binding</keyword>
<dbReference type="InterPro" id="IPR027417">
    <property type="entry name" value="P-loop_NTPase"/>
</dbReference>
<evidence type="ECO:0000256" key="3">
    <source>
        <dbReference type="ARBA" id="ARBA00022801"/>
    </source>
</evidence>
<dbReference type="Pfam" id="PF00009">
    <property type="entry name" value="GTP_EFTU"/>
    <property type="match status" value="1"/>
</dbReference>
<dbReference type="EMBL" id="GL377565">
    <property type="protein sequence ID" value="EFJ38096.1"/>
    <property type="molecule type" value="Genomic_DNA"/>
</dbReference>
<dbReference type="Gene3D" id="2.40.30.10">
    <property type="entry name" value="Translation factors"/>
    <property type="match status" value="1"/>
</dbReference>
<dbReference type="Gene3D" id="3.40.50.300">
    <property type="entry name" value="P-loop containing nucleotide triphosphate hydrolases"/>
    <property type="match status" value="1"/>
</dbReference>
<evidence type="ECO:0000256" key="2">
    <source>
        <dbReference type="ARBA" id="ARBA00022741"/>
    </source>
</evidence>
<dbReference type="PANTHER" id="PTHR42908">
    <property type="entry name" value="TRANSLATION ELONGATION FACTOR-RELATED"/>
    <property type="match status" value="1"/>
</dbReference>
<proteinExistence type="predicted"/>
<dbReference type="InterPro" id="IPR035647">
    <property type="entry name" value="EFG_III/V"/>
</dbReference>
<evidence type="ECO:0000313" key="8">
    <source>
        <dbReference type="EMBL" id="EFJ38096.1"/>
    </source>
</evidence>
<dbReference type="InterPro" id="IPR053905">
    <property type="entry name" value="EF-G-like_DII"/>
</dbReference>
<evidence type="ECO:0000256" key="5">
    <source>
        <dbReference type="ARBA" id="ARBA00081809"/>
    </source>
</evidence>
<dbReference type="GO" id="GO:0005525">
    <property type="term" value="F:GTP binding"/>
    <property type="evidence" value="ECO:0007669"/>
    <property type="project" value="UniProtKB-KW"/>
</dbReference>
<dbReference type="Proteomes" id="UP000001514">
    <property type="component" value="Unassembled WGS sequence"/>
</dbReference>
<dbReference type="InterPro" id="IPR020568">
    <property type="entry name" value="Ribosomal_Su5_D2-typ_SF"/>
</dbReference>
<dbReference type="GO" id="GO:0043022">
    <property type="term" value="F:ribosome binding"/>
    <property type="evidence" value="ECO:0000318"/>
    <property type="project" value="GO_Central"/>
</dbReference>
<dbReference type="CDD" id="cd16261">
    <property type="entry name" value="EF2_snRNP_III"/>
    <property type="match status" value="1"/>
</dbReference>
<keyword evidence="3" id="KW-0378">Hydrolase</keyword>
<dbReference type="OMA" id="FARCDIQ"/>